<evidence type="ECO:0000259" key="1">
    <source>
        <dbReference type="Pfam" id="PF13556"/>
    </source>
</evidence>
<feature type="domain" description="PucR C-terminal helix-turn-helix" evidence="1">
    <location>
        <begin position="469"/>
        <end position="527"/>
    </location>
</feature>
<dbReference type="PANTHER" id="PTHR33744:SF17">
    <property type="entry name" value="CONSERVED PROTEIN"/>
    <property type="match status" value="1"/>
</dbReference>
<dbReference type="EMBL" id="BAAAOP010000007">
    <property type="protein sequence ID" value="GAA2188899.1"/>
    <property type="molecule type" value="Genomic_DNA"/>
</dbReference>
<evidence type="ECO:0000313" key="3">
    <source>
        <dbReference type="Proteomes" id="UP001501084"/>
    </source>
</evidence>
<dbReference type="PANTHER" id="PTHR33744">
    <property type="entry name" value="CARBOHYDRATE DIACID REGULATOR"/>
    <property type="match status" value="1"/>
</dbReference>
<dbReference type="RefSeq" id="WP_346058217.1">
    <property type="nucleotide sequence ID" value="NZ_BAAAOP010000007.1"/>
</dbReference>
<dbReference type="Gene3D" id="1.10.10.2840">
    <property type="entry name" value="PucR C-terminal helix-turn-helix domain"/>
    <property type="match status" value="1"/>
</dbReference>
<dbReference type="InterPro" id="IPR051448">
    <property type="entry name" value="CdaR-like_regulators"/>
</dbReference>
<proteinExistence type="predicted"/>
<gene>
    <name evidence="2" type="ORF">GCM10009786_19830</name>
</gene>
<organism evidence="2 3">
    <name type="scientific">Leucobacter alluvii</name>
    <dbReference type="NCBI Taxonomy" id="340321"/>
    <lineage>
        <taxon>Bacteria</taxon>
        <taxon>Bacillati</taxon>
        <taxon>Actinomycetota</taxon>
        <taxon>Actinomycetes</taxon>
        <taxon>Micrococcales</taxon>
        <taxon>Microbacteriaceae</taxon>
        <taxon>Leucobacter</taxon>
    </lineage>
</organism>
<comment type="caution">
    <text evidence="2">The sequence shown here is derived from an EMBL/GenBank/DDBJ whole genome shotgun (WGS) entry which is preliminary data.</text>
</comment>
<accession>A0ABP5MY45</accession>
<dbReference type="Proteomes" id="UP001501084">
    <property type="component" value="Unassembled WGS sequence"/>
</dbReference>
<sequence length="537" mass="58835">MISPISPTILSDGIPIAELLASFEPGIATLLGATRSNRVVRGAEFYDARDAIPDEADLLLLVPSPEELSVLQIEGLARLAARHAAAGVVVKCRDDDVPALEQLAERTALPCIRIADQLSWRLFDSLLAQALGERRHRDDAHRDRGLEPLFALANELAEHFGGSVAIEDLGRRIIAYSSVPGQLIDRLRTQGILTREVPDSPFNDDQYRTVLRSDAPIKYPRLGDEEPRVAFAVRAGALPLGTIWAIDSSGHTELTDEQDARIRAAASVAAAHLLGDIHTRRTTHIPREARLRTLLDGSDVTGSELAELGHPEERGSELIVFSPSDDARQTTLAQLRSTVQRHLALHRPESVTVVRGNRIHALVVHQPLLPVMGLVDPLLPVIDRLVGPGTLVALPGTAHRSGDVAALRQLADRLLDTAERYDGRISERIVTVGAVQTLLVLERVESMFSTEPELLAPALVALETHETLLAETLEAWCANLGNVARTARALSVHENTVRYRMRQIEEQHGVHLATPDLLLTTWLQLRARRLAGKKNPR</sequence>
<reference evidence="3" key="1">
    <citation type="journal article" date="2019" name="Int. J. Syst. Evol. Microbiol.">
        <title>The Global Catalogue of Microorganisms (GCM) 10K type strain sequencing project: providing services to taxonomists for standard genome sequencing and annotation.</title>
        <authorList>
            <consortium name="The Broad Institute Genomics Platform"/>
            <consortium name="The Broad Institute Genome Sequencing Center for Infectious Disease"/>
            <person name="Wu L."/>
            <person name="Ma J."/>
        </authorList>
    </citation>
    <scope>NUCLEOTIDE SEQUENCE [LARGE SCALE GENOMIC DNA]</scope>
    <source>
        <strain evidence="3">JCM 14919</strain>
    </source>
</reference>
<dbReference type="Pfam" id="PF13556">
    <property type="entry name" value="HTH_30"/>
    <property type="match status" value="1"/>
</dbReference>
<dbReference type="InterPro" id="IPR042070">
    <property type="entry name" value="PucR_C-HTH_sf"/>
</dbReference>
<evidence type="ECO:0000313" key="2">
    <source>
        <dbReference type="EMBL" id="GAA2188899.1"/>
    </source>
</evidence>
<dbReference type="InterPro" id="IPR025736">
    <property type="entry name" value="PucR_C-HTH_dom"/>
</dbReference>
<keyword evidence="3" id="KW-1185">Reference proteome</keyword>
<name>A0ABP5MY45_9MICO</name>
<protein>
    <submittedName>
        <fullName evidence="2">Helix-turn-helix domain-containing protein</fullName>
    </submittedName>
</protein>